<dbReference type="PRINTS" id="PR00370">
    <property type="entry name" value="FMOXYGENASE"/>
</dbReference>
<evidence type="ECO:0000256" key="2">
    <source>
        <dbReference type="ARBA" id="ARBA00009183"/>
    </source>
</evidence>
<dbReference type="PANTHER" id="PTHR23023">
    <property type="entry name" value="DIMETHYLANILINE MONOOXYGENASE"/>
    <property type="match status" value="1"/>
</dbReference>
<evidence type="ECO:0000256" key="7">
    <source>
        <dbReference type="ARBA" id="ARBA00023033"/>
    </source>
</evidence>
<gene>
    <name evidence="9" type="primary">106096284</name>
</gene>
<evidence type="ECO:0000256" key="8">
    <source>
        <dbReference type="RuleBase" id="RU361177"/>
    </source>
</evidence>
<dbReference type="VEuPathDB" id="VectorBase:SCAU005958"/>
<accession>A0A1I8P926</accession>
<keyword evidence="4 8" id="KW-0274">FAD</keyword>
<keyword evidence="10" id="KW-1185">Reference proteome</keyword>
<sequence>MKSISVCVIGAGTAGLAALKNSLEHQLNVVCYEQSKQIGGTWVYEDLSPNIEDECEIHSSMYQGLRTNLPKEVMGYLDFPYPESMADSFVSSHDVLSFLYLYAEHFDLQKHIKFQHEVIRVLPRTNGRWEVHVKNRLTGKCFVEMFDRIFVCNGHYTKPQYPRIEGMEIYQGCSIHSHLYREPYKFEGEDVLIIGAGPSGMDLTNQISKTAKRVFLSHHLKEAPRTDFMPRVTQKPDVQRFTESGAIFKDGSQETFSFVIFCTGYQYSFPFLSTDCGIFVANNHVQPLYKHTININFPTMAIIGLPFMVLPTQCFDLQVRFVLKFFSNEQKLPTQEEMMDALHEDMQERKERGLTERDAHKMGEKQFVYYQELSKIAGHNVKPVIAKIMKDCSKKYIFELETYRQYQFKVLDDENFLKIHVK</sequence>
<evidence type="ECO:0000256" key="3">
    <source>
        <dbReference type="ARBA" id="ARBA00022630"/>
    </source>
</evidence>
<dbReference type="GO" id="GO:0004499">
    <property type="term" value="F:N,N-dimethylaniline monooxygenase activity"/>
    <property type="evidence" value="ECO:0007669"/>
    <property type="project" value="InterPro"/>
</dbReference>
<dbReference type="InterPro" id="IPR050346">
    <property type="entry name" value="FMO-like"/>
</dbReference>
<comment type="similarity">
    <text evidence="2 8">Belongs to the FMO family.</text>
</comment>
<name>A0A1I8P926_STOCA</name>
<dbReference type="EC" id="1.-.-.-" evidence="8"/>
<evidence type="ECO:0000256" key="6">
    <source>
        <dbReference type="ARBA" id="ARBA00023002"/>
    </source>
</evidence>
<dbReference type="OrthoDB" id="66881at2759"/>
<dbReference type="GO" id="GO:0050660">
    <property type="term" value="F:flavin adenine dinucleotide binding"/>
    <property type="evidence" value="ECO:0007669"/>
    <property type="project" value="InterPro"/>
</dbReference>
<dbReference type="InterPro" id="IPR020946">
    <property type="entry name" value="Flavin_mOase-like"/>
</dbReference>
<dbReference type="Proteomes" id="UP000095300">
    <property type="component" value="Unassembled WGS sequence"/>
</dbReference>
<comment type="cofactor">
    <cofactor evidence="1 8">
        <name>FAD</name>
        <dbReference type="ChEBI" id="CHEBI:57692"/>
    </cofactor>
</comment>
<proteinExistence type="inferred from homology"/>
<dbReference type="PIRSF" id="PIRSF000332">
    <property type="entry name" value="FMO"/>
    <property type="match status" value="1"/>
</dbReference>
<evidence type="ECO:0000256" key="5">
    <source>
        <dbReference type="ARBA" id="ARBA00022857"/>
    </source>
</evidence>
<keyword evidence="7 8" id="KW-0503">Monooxygenase</keyword>
<evidence type="ECO:0000313" key="10">
    <source>
        <dbReference type="Proteomes" id="UP000095300"/>
    </source>
</evidence>
<dbReference type="SUPFAM" id="SSF51905">
    <property type="entry name" value="FAD/NAD(P)-binding domain"/>
    <property type="match status" value="2"/>
</dbReference>
<evidence type="ECO:0000313" key="9">
    <source>
        <dbReference type="EnsemblMetazoa" id="SCAU005958-PB"/>
    </source>
</evidence>
<dbReference type="FunFam" id="3.50.50.60:FF:000138">
    <property type="entry name" value="Flavin-containing monooxygenase"/>
    <property type="match status" value="1"/>
</dbReference>
<dbReference type="InterPro" id="IPR036188">
    <property type="entry name" value="FAD/NAD-bd_sf"/>
</dbReference>
<protein>
    <recommendedName>
        <fullName evidence="8">Flavin-containing monooxygenase</fullName>
        <ecNumber evidence="8">1.-.-.-</ecNumber>
    </recommendedName>
</protein>
<evidence type="ECO:0000256" key="1">
    <source>
        <dbReference type="ARBA" id="ARBA00001974"/>
    </source>
</evidence>
<evidence type="ECO:0000256" key="4">
    <source>
        <dbReference type="ARBA" id="ARBA00022827"/>
    </source>
</evidence>
<dbReference type="AlphaFoldDB" id="A0A1I8P926"/>
<dbReference type="InterPro" id="IPR000960">
    <property type="entry name" value="Flavin_mOase"/>
</dbReference>
<dbReference type="Gene3D" id="3.50.50.60">
    <property type="entry name" value="FAD/NAD(P)-binding domain"/>
    <property type="match status" value="2"/>
</dbReference>
<reference evidence="9" key="1">
    <citation type="submission" date="2020-05" db="UniProtKB">
        <authorList>
            <consortium name="EnsemblMetazoa"/>
        </authorList>
    </citation>
    <scope>IDENTIFICATION</scope>
    <source>
        <strain evidence="9">USDA</strain>
    </source>
</reference>
<keyword evidence="3 8" id="KW-0285">Flavoprotein</keyword>
<keyword evidence="5" id="KW-0521">NADP</keyword>
<keyword evidence="6 8" id="KW-0560">Oxidoreductase</keyword>
<dbReference type="EnsemblMetazoa" id="SCAU005958-RB">
    <property type="protein sequence ID" value="SCAU005958-PB"/>
    <property type="gene ID" value="SCAU005958"/>
</dbReference>
<dbReference type="Pfam" id="PF00743">
    <property type="entry name" value="FMO-like"/>
    <property type="match status" value="2"/>
</dbReference>
<organism evidence="9 10">
    <name type="scientific">Stomoxys calcitrans</name>
    <name type="common">Stable fly</name>
    <name type="synonym">Conops calcitrans</name>
    <dbReference type="NCBI Taxonomy" id="35570"/>
    <lineage>
        <taxon>Eukaryota</taxon>
        <taxon>Metazoa</taxon>
        <taxon>Ecdysozoa</taxon>
        <taxon>Arthropoda</taxon>
        <taxon>Hexapoda</taxon>
        <taxon>Insecta</taxon>
        <taxon>Pterygota</taxon>
        <taxon>Neoptera</taxon>
        <taxon>Endopterygota</taxon>
        <taxon>Diptera</taxon>
        <taxon>Brachycera</taxon>
        <taxon>Muscomorpha</taxon>
        <taxon>Muscoidea</taxon>
        <taxon>Muscidae</taxon>
        <taxon>Stomoxys</taxon>
    </lineage>
</organism>
<dbReference type="GO" id="GO:0050661">
    <property type="term" value="F:NADP binding"/>
    <property type="evidence" value="ECO:0007669"/>
    <property type="project" value="InterPro"/>
</dbReference>